<evidence type="ECO:0000313" key="20">
    <source>
        <dbReference type="Proteomes" id="UP000054516"/>
    </source>
</evidence>
<protein>
    <submittedName>
        <fullName evidence="19">Putative fatty acid hydroxylase</fullName>
    </submittedName>
</protein>
<keyword evidence="16 18" id="KW-0503">Monooxygenase</keyword>
<dbReference type="InterPro" id="IPR017972">
    <property type="entry name" value="Cyt_P450_CS"/>
</dbReference>
<dbReference type="FunFam" id="1.10.630.10:FF:000040">
    <property type="entry name" value="Bifunctional cytochrome P450/NADPH--P450 reductase"/>
    <property type="match status" value="1"/>
</dbReference>
<dbReference type="InterPro" id="IPR050196">
    <property type="entry name" value="Cytochrome_P450_Monoox"/>
</dbReference>
<dbReference type="Gene3D" id="1.10.630.10">
    <property type="entry name" value="Cytochrome P450"/>
    <property type="match status" value="1"/>
</dbReference>
<accession>A0A1W2TIV3</accession>
<keyword evidence="15 17" id="KW-0408">Iron</keyword>
<dbReference type="OMA" id="TICLTAM"/>
<name>A0A1W2TIV3_ROSNE</name>
<keyword evidence="13" id="KW-0249">Electron transport</keyword>
<evidence type="ECO:0000256" key="14">
    <source>
        <dbReference type="ARBA" id="ARBA00023002"/>
    </source>
</evidence>
<dbReference type="OrthoDB" id="1470350at2759"/>
<comment type="cofactor">
    <cofactor evidence="1">
        <name>FMN</name>
        <dbReference type="ChEBI" id="CHEBI:58210"/>
    </cofactor>
</comment>
<keyword evidence="6" id="KW-0813">Transport</keyword>
<keyword evidence="12" id="KW-0521">NADP</keyword>
<keyword evidence="9" id="KW-0288">FMN</keyword>
<keyword evidence="20" id="KW-1185">Reference proteome</keyword>
<dbReference type="PROSITE" id="PS00086">
    <property type="entry name" value="CYTOCHROME_P450"/>
    <property type="match status" value="1"/>
</dbReference>
<dbReference type="GO" id="GO:0005506">
    <property type="term" value="F:iron ion binding"/>
    <property type="evidence" value="ECO:0007669"/>
    <property type="project" value="InterPro"/>
</dbReference>
<comment type="similarity">
    <text evidence="4">In the N-terminal section; belongs to the cytochrome P450 family.</text>
</comment>
<reference evidence="19" key="1">
    <citation type="submission" date="2016-03" db="EMBL/GenBank/DDBJ databases">
        <title>Draft genome sequence of Rosellinia necatrix.</title>
        <authorList>
            <person name="Kanematsu S."/>
        </authorList>
    </citation>
    <scope>NUCLEOTIDE SEQUENCE [LARGE SCALE GENOMIC DNA]</scope>
    <source>
        <strain evidence="19">W97</strain>
    </source>
</reference>
<evidence type="ECO:0000256" key="10">
    <source>
        <dbReference type="ARBA" id="ARBA00022723"/>
    </source>
</evidence>
<dbReference type="GO" id="GO:0016705">
    <property type="term" value="F:oxidoreductase activity, acting on paired donors, with incorporation or reduction of molecular oxygen"/>
    <property type="evidence" value="ECO:0007669"/>
    <property type="project" value="InterPro"/>
</dbReference>
<evidence type="ECO:0000256" key="5">
    <source>
        <dbReference type="ARBA" id="ARBA00010617"/>
    </source>
</evidence>
<organism evidence="19">
    <name type="scientific">Rosellinia necatrix</name>
    <name type="common">White root-rot fungus</name>
    <dbReference type="NCBI Taxonomy" id="77044"/>
    <lineage>
        <taxon>Eukaryota</taxon>
        <taxon>Fungi</taxon>
        <taxon>Dikarya</taxon>
        <taxon>Ascomycota</taxon>
        <taxon>Pezizomycotina</taxon>
        <taxon>Sordariomycetes</taxon>
        <taxon>Xylariomycetidae</taxon>
        <taxon>Xylariales</taxon>
        <taxon>Xylariaceae</taxon>
        <taxon>Rosellinia</taxon>
    </lineage>
</organism>
<dbReference type="PRINTS" id="PR00385">
    <property type="entry name" value="P450"/>
</dbReference>
<keyword evidence="7 17" id="KW-0349">Heme</keyword>
<evidence type="ECO:0000256" key="8">
    <source>
        <dbReference type="ARBA" id="ARBA00022630"/>
    </source>
</evidence>
<evidence type="ECO:0000256" key="1">
    <source>
        <dbReference type="ARBA" id="ARBA00001917"/>
    </source>
</evidence>
<dbReference type="InterPro" id="IPR036396">
    <property type="entry name" value="Cyt_P450_sf"/>
</dbReference>
<comment type="cofactor">
    <cofactor evidence="3">
        <name>FAD</name>
        <dbReference type="ChEBI" id="CHEBI:57692"/>
    </cofactor>
</comment>
<evidence type="ECO:0000256" key="4">
    <source>
        <dbReference type="ARBA" id="ARBA00010018"/>
    </source>
</evidence>
<evidence type="ECO:0000256" key="16">
    <source>
        <dbReference type="ARBA" id="ARBA00023033"/>
    </source>
</evidence>
<dbReference type="PRINTS" id="PR00463">
    <property type="entry name" value="EP450I"/>
</dbReference>
<dbReference type="InterPro" id="IPR001128">
    <property type="entry name" value="Cyt_P450"/>
</dbReference>
<dbReference type="Pfam" id="PF00067">
    <property type="entry name" value="p450"/>
    <property type="match status" value="1"/>
</dbReference>
<keyword evidence="10 17" id="KW-0479">Metal-binding</keyword>
<evidence type="ECO:0000256" key="9">
    <source>
        <dbReference type="ARBA" id="ARBA00022643"/>
    </source>
</evidence>
<evidence type="ECO:0000256" key="2">
    <source>
        <dbReference type="ARBA" id="ARBA00001971"/>
    </source>
</evidence>
<sequence>MEPIPGPPGWPLIGNLLDVDLNNTMQSFMTLHEQWGQIYKLRLGGTDRIIICSQELVNEVCSRKEFVKHIMGSIGALSVVLPHGLFTADSAQESWGRARRTLNPAFTPASVKKMFDEMLDITSQLVLKWARHGPDSEIDVSADFMRLTLDTIALTAMDTRFNSFYHDEFHPFVRRFGAIFTEIQRRSNRPAWYTWMQWAANRQFDENSAFLRSFCAEVLARRRRLESEHLVDRQDVFTAMLHRQDPVTSKQLTDDMIIDNMITFLFAGHDTTAGLLSFLVLNLIRHRDAYAKVQEEVDRVLGGGAMTVDHLQALPYVRACLMESLRLDPPAQMIAVTPTVDDGSPVVLGGRYAVRRGQSALISIPALHRDPATFGADAAAFRPERMTEAAVRALPRNAFKPFGHGPRSCIGSDFALQEATVAVAVLFQKFDFALADPDYRLRYQPSLNRKPEGLRIFARLRPGVDVLSLHRDLFTPAKKEAK</sequence>
<evidence type="ECO:0000256" key="3">
    <source>
        <dbReference type="ARBA" id="ARBA00001974"/>
    </source>
</evidence>
<comment type="similarity">
    <text evidence="5 18">Belongs to the cytochrome P450 family.</text>
</comment>
<evidence type="ECO:0000256" key="13">
    <source>
        <dbReference type="ARBA" id="ARBA00022982"/>
    </source>
</evidence>
<evidence type="ECO:0000256" key="6">
    <source>
        <dbReference type="ARBA" id="ARBA00022448"/>
    </source>
</evidence>
<dbReference type="Proteomes" id="UP000054516">
    <property type="component" value="Unassembled WGS sequence"/>
</dbReference>
<evidence type="ECO:0000256" key="15">
    <source>
        <dbReference type="ARBA" id="ARBA00023004"/>
    </source>
</evidence>
<keyword evidence="14 18" id="KW-0560">Oxidoreductase</keyword>
<dbReference type="AlphaFoldDB" id="A0A1W2TIV3"/>
<dbReference type="SUPFAM" id="SSF48264">
    <property type="entry name" value="Cytochrome P450"/>
    <property type="match status" value="1"/>
</dbReference>
<dbReference type="EMBL" id="DF977460">
    <property type="protein sequence ID" value="GAP88124.1"/>
    <property type="molecule type" value="Genomic_DNA"/>
</dbReference>
<gene>
    <name evidence="19" type="ORF">SAMD00023353_1501110</name>
</gene>
<keyword evidence="11" id="KW-0274">FAD</keyword>
<dbReference type="GO" id="GO:0004497">
    <property type="term" value="F:monooxygenase activity"/>
    <property type="evidence" value="ECO:0007669"/>
    <property type="project" value="UniProtKB-KW"/>
</dbReference>
<dbReference type="GO" id="GO:0020037">
    <property type="term" value="F:heme binding"/>
    <property type="evidence" value="ECO:0007669"/>
    <property type="project" value="InterPro"/>
</dbReference>
<evidence type="ECO:0000256" key="11">
    <source>
        <dbReference type="ARBA" id="ARBA00022827"/>
    </source>
</evidence>
<dbReference type="STRING" id="77044.A0A1W2TIV3"/>
<evidence type="ECO:0000256" key="18">
    <source>
        <dbReference type="RuleBase" id="RU000461"/>
    </source>
</evidence>
<evidence type="ECO:0000313" key="19">
    <source>
        <dbReference type="EMBL" id="GAP88124.1"/>
    </source>
</evidence>
<comment type="cofactor">
    <cofactor evidence="2 17">
        <name>heme</name>
        <dbReference type="ChEBI" id="CHEBI:30413"/>
    </cofactor>
</comment>
<keyword evidence="8" id="KW-0285">Flavoprotein</keyword>
<feature type="binding site" description="axial binding residue" evidence="17">
    <location>
        <position position="409"/>
    </location>
    <ligand>
        <name>heme</name>
        <dbReference type="ChEBI" id="CHEBI:30413"/>
    </ligand>
    <ligandPart>
        <name>Fe</name>
        <dbReference type="ChEBI" id="CHEBI:18248"/>
    </ligandPart>
</feature>
<dbReference type="PANTHER" id="PTHR24291">
    <property type="entry name" value="CYTOCHROME P450 FAMILY 4"/>
    <property type="match status" value="1"/>
</dbReference>
<dbReference type="PANTHER" id="PTHR24291:SF50">
    <property type="entry name" value="BIFUNCTIONAL ALBAFLAVENONE MONOOXYGENASE_TERPENE SYNTHASE"/>
    <property type="match status" value="1"/>
</dbReference>
<proteinExistence type="inferred from homology"/>
<dbReference type="InterPro" id="IPR002401">
    <property type="entry name" value="Cyt_P450_E_grp-I"/>
</dbReference>
<dbReference type="CDD" id="cd11068">
    <property type="entry name" value="CYP120A1"/>
    <property type="match status" value="1"/>
</dbReference>
<evidence type="ECO:0000256" key="17">
    <source>
        <dbReference type="PIRSR" id="PIRSR602401-1"/>
    </source>
</evidence>
<evidence type="ECO:0000256" key="7">
    <source>
        <dbReference type="ARBA" id="ARBA00022617"/>
    </source>
</evidence>
<evidence type="ECO:0000256" key="12">
    <source>
        <dbReference type="ARBA" id="ARBA00022857"/>
    </source>
</evidence>